<feature type="transmembrane region" description="Helical" evidence="1">
    <location>
        <begin position="116"/>
        <end position="134"/>
    </location>
</feature>
<comment type="caution">
    <text evidence="2">The sequence shown here is derived from an EMBL/GenBank/DDBJ whole genome shotgun (WGS) entry which is preliminary data.</text>
</comment>
<keyword evidence="1" id="KW-1133">Transmembrane helix</keyword>
<feature type="transmembrane region" description="Helical" evidence="1">
    <location>
        <begin position="219"/>
        <end position="237"/>
    </location>
</feature>
<keyword evidence="3" id="KW-1185">Reference proteome</keyword>
<feature type="transmembrane region" description="Helical" evidence="1">
    <location>
        <begin position="347"/>
        <end position="370"/>
    </location>
</feature>
<keyword evidence="1" id="KW-0812">Transmembrane</keyword>
<reference evidence="2 3" key="1">
    <citation type="journal article" date="2012" name="J. Bacteriol.">
        <title>Genome Sequence of Idiomarina xiamenensis Type Strain 10-D-4.</title>
        <authorList>
            <person name="Lai Q."/>
            <person name="Wang L."/>
            <person name="Wang W."/>
            <person name="Shao Z."/>
        </authorList>
    </citation>
    <scope>NUCLEOTIDE SEQUENCE [LARGE SCALE GENOMIC DNA]</scope>
    <source>
        <strain evidence="2 3">10-D-4</strain>
    </source>
</reference>
<feature type="transmembrane region" description="Helical" evidence="1">
    <location>
        <begin position="146"/>
        <end position="166"/>
    </location>
</feature>
<dbReference type="InterPro" id="IPR010266">
    <property type="entry name" value="NnrS"/>
</dbReference>
<dbReference type="STRING" id="740709.A10D4_04962"/>
<dbReference type="AlphaFoldDB" id="K2L3D7"/>
<dbReference type="Proteomes" id="UP000014115">
    <property type="component" value="Unassembled WGS sequence"/>
</dbReference>
<dbReference type="RefSeq" id="WP_008488112.1">
    <property type="nucleotide sequence ID" value="NZ_AMRG01000005.1"/>
</dbReference>
<proteinExistence type="predicted"/>
<organism evidence="2 3">
    <name type="scientific">Idiomarina xiamenensis 10-D-4</name>
    <dbReference type="NCBI Taxonomy" id="740709"/>
    <lineage>
        <taxon>Bacteria</taxon>
        <taxon>Pseudomonadati</taxon>
        <taxon>Pseudomonadota</taxon>
        <taxon>Gammaproteobacteria</taxon>
        <taxon>Alteromonadales</taxon>
        <taxon>Idiomarinaceae</taxon>
        <taxon>Idiomarina</taxon>
    </lineage>
</organism>
<feature type="transmembrane region" description="Helical" evidence="1">
    <location>
        <begin position="62"/>
        <end position="80"/>
    </location>
</feature>
<feature type="transmembrane region" description="Helical" evidence="1">
    <location>
        <begin position="92"/>
        <end position="110"/>
    </location>
</feature>
<protein>
    <submittedName>
        <fullName evidence="2">Heme/copper membrane protein</fullName>
    </submittedName>
</protein>
<evidence type="ECO:0000256" key="1">
    <source>
        <dbReference type="SAM" id="Phobius"/>
    </source>
</evidence>
<sequence length="409" mass="45200">MNITDRQQEMRIPPILRQAFRPFFLMAGIFGVLAIALWALILSGHLSLSVYGNVLFWHSHEMIYGFVVAVVLGFLLTAVQNWTGQRATHGKSLLILALLWGAARVAMLIGGSWPGWLVVGLDLALLPTAAVLFARLVIRADQVRQLFFIPLLLLLAVSNALMHAGLLSGHYQWQTLGAYNAVLLITLLMTIIAGRVMPMFTANGTGTKRVPNKVWLDRSALGLLWLIFIIYFFNLVPSLDHRMLAALFFAAAALHALRAIRWKIWITWRVPLLWSLHLSYWFIPLGCALLGWHYLGMHSEFIHISLDISQSTAMHALTVGAMGNMILAMMARVSLGHSGRPIHPHPLMSLAFLLLIVAGLVRSLGIALLPQATLNGLMLASICWIVGYGIFVVLYSKILLTARADGNPG</sequence>
<dbReference type="Pfam" id="PF05940">
    <property type="entry name" value="NnrS"/>
    <property type="match status" value="1"/>
</dbReference>
<keyword evidence="1" id="KW-0472">Membrane</keyword>
<dbReference type="OrthoDB" id="9770040at2"/>
<evidence type="ECO:0000313" key="2">
    <source>
        <dbReference type="EMBL" id="EKE84390.1"/>
    </source>
</evidence>
<feature type="transmembrane region" description="Helical" evidence="1">
    <location>
        <begin position="20"/>
        <end position="42"/>
    </location>
</feature>
<dbReference type="PATRIC" id="fig|740709.3.peg.1007"/>
<accession>K2L3D7</accession>
<name>K2L3D7_9GAMM</name>
<feature type="transmembrane region" description="Helical" evidence="1">
    <location>
        <begin position="243"/>
        <end position="260"/>
    </location>
</feature>
<dbReference type="eggNOG" id="COG3213">
    <property type="taxonomic scope" value="Bacteria"/>
</dbReference>
<feature type="transmembrane region" description="Helical" evidence="1">
    <location>
        <begin position="315"/>
        <end position="335"/>
    </location>
</feature>
<feature type="transmembrane region" description="Helical" evidence="1">
    <location>
        <begin position="178"/>
        <end position="198"/>
    </location>
</feature>
<evidence type="ECO:0000313" key="3">
    <source>
        <dbReference type="Proteomes" id="UP000014115"/>
    </source>
</evidence>
<dbReference type="EMBL" id="AMRG01000005">
    <property type="protein sequence ID" value="EKE84390.1"/>
    <property type="molecule type" value="Genomic_DNA"/>
</dbReference>
<gene>
    <name evidence="2" type="ORF">A10D4_04962</name>
</gene>
<feature type="transmembrane region" description="Helical" evidence="1">
    <location>
        <begin position="272"/>
        <end position="295"/>
    </location>
</feature>
<feature type="transmembrane region" description="Helical" evidence="1">
    <location>
        <begin position="376"/>
        <end position="395"/>
    </location>
</feature>